<protein>
    <submittedName>
        <fullName evidence="2">Uncharacterized protein</fullName>
    </submittedName>
</protein>
<dbReference type="RefSeq" id="WP_085865365.1">
    <property type="nucleotide sequence ID" value="NZ_FWFT01000005.1"/>
</dbReference>
<dbReference type="EMBL" id="FWFT01000005">
    <property type="protein sequence ID" value="SLN56328.1"/>
    <property type="molecule type" value="Genomic_DNA"/>
</dbReference>
<dbReference type="Proteomes" id="UP000193623">
    <property type="component" value="Unassembled WGS sequence"/>
</dbReference>
<feature type="transmembrane region" description="Helical" evidence="1">
    <location>
        <begin position="65"/>
        <end position="96"/>
    </location>
</feature>
<dbReference type="AlphaFoldDB" id="A0A1Y5T5M9"/>
<organism evidence="2 3">
    <name type="scientific">Pseudooctadecabacter jejudonensis</name>
    <dbReference type="NCBI Taxonomy" id="1391910"/>
    <lineage>
        <taxon>Bacteria</taxon>
        <taxon>Pseudomonadati</taxon>
        <taxon>Pseudomonadota</taxon>
        <taxon>Alphaproteobacteria</taxon>
        <taxon>Rhodobacterales</taxon>
        <taxon>Paracoccaceae</taxon>
        <taxon>Pseudooctadecabacter</taxon>
    </lineage>
</organism>
<keyword evidence="3" id="KW-1185">Reference proteome</keyword>
<keyword evidence="1" id="KW-1133">Transmembrane helix</keyword>
<gene>
    <name evidence="2" type="ORF">PSJ8397_02986</name>
</gene>
<reference evidence="2 3" key="1">
    <citation type="submission" date="2017-03" db="EMBL/GenBank/DDBJ databases">
        <authorList>
            <person name="Afonso C.L."/>
            <person name="Miller P.J."/>
            <person name="Scott M.A."/>
            <person name="Spackman E."/>
            <person name="Goraichik I."/>
            <person name="Dimitrov K.M."/>
            <person name="Suarez D.L."/>
            <person name="Swayne D.E."/>
        </authorList>
    </citation>
    <scope>NUCLEOTIDE SEQUENCE [LARGE SCALE GENOMIC DNA]</scope>
    <source>
        <strain evidence="2 3">CECT 8397</strain>
    </source>
</reference>
<name>A0A1Y5T5M9_9RHOB</name>
<evidence type="ECO:0000313" key="2">
    <source>
        <dbReference type="EMBL" id="SLN56328.1"/>
    </source>
</evidence>
<feature type="transmembrane region" description="Helical" evidence="1">
    <location>
        <begin position="22"/>
        <end position="45"/>
    </location>
</feature>
<evidence type="ECO:0000313" key="3">
    <source>
        <dbReference type="Proteomes" id="UP000193623"/>
    </source>
</evidence>
<sequence>MVEVLVFGGLGYAITWYKGAKVAIWTGLILALLASLVTVVVLSVLTAGMGGADDLFEVMVDLIEFAFVGLFAGGLLAMIIGFVIVGYGAGICVAHFQKRRRGTLS</sequence>
<keyword evidence="1" id="KW-0812">Transmembrane</keyword>
<keyword evidence="1" id="KW-0472">Membrane</keyword>
<evidence type="ECO:0000256" key="1">
    <source>
        <dbReference type="SAM" id="Phobius"/>
    </source>
</evidence>
<proteinExistence type="predicted"/>
<accession>A0A1Y5T5M9</accession>